<dbReference type="NCBIfam" id="TIGR01863">
    <property type="entry name" value="cas_Csd1"/>
    <property type="match status" value="1"/>
</dbReference>
<comment type="caution">
    <text evidence="2">The sequence shown here is derived from an EMBL/GenBank/DDBJ whole genome shotgun (WGS) entry which is preliminary data.</text>
</comment>
<gene>
    <name evidence="2" type="ORF">J41TS4_36830</name>
</gene>
<dbReference type="InterPro" id="IPR010144">
    <property type="entry name" value="CRISPR-assoc_prot_Csd1-typ"/>
</dbReference>
<organism evidence="2 3">
    <name type="scientific">Paenibacillus apis</name>
    <dbReference type="NCBI Taxonomy" id="1792174"/>
    <lineage>
        <taxon>Bacteria</taxon>
        <taxon>Bacillati</taxon>
        <taxon>Bacillota</taxon>
        <taxon>Bacilli</taxon>
        <taxon>Bacillales</taxon>
        <taxon>Paenibacillaceae</taxon>
        <taxon>Paenibacillus</taxon>
    </lineage>
</organism>
<evidence type="ECO:0000313" key="2">
    <source>
        <dbReference type="EMBL" id="GIO43925.1"/>
    </source>
</evidence>
<name>A0A919Y7T6_9BACL</name>
<evidence type="ECO:0000313" key="3">
    <source>
        <dbReference type="Proteomes" id="UP000678895"/>
    </source>
</evidence>
<feature type="region of interest" description="Disordered" evidence="1">
    <location>
        <begin position="629"/>
        <end position="648"/>
    </location>
</feature>
<dbReference type="Proteomes" id="UP000678895">
    <property type="component" value="Unassembled WGS sequence"/>
</dbReference>
<reference evidence="2" key="1">
    <citation type="submission" date="2021-03" db="EMBL/GenBank/DDBJ databases">
        <title>Antimicrobial resistance genes in bacteria isolated from Japanese honey, and their potential for conferring macrolide and lincosamide resistance in the American foulbrood pathogen Paenibacillus larvae.</title>
        <authorList>
            <person name="Okamoto M."/>
            <person name="Kumagai M."/>
            <person name="Kanamori H."/>
            <person name="Takamatsu D."/>
        </authorList>
    </citation>
    <scope>NUCLEOTIDE SEQUENCE</scope>
    <source>
        <strain evidence="2">J41TS4</strain>
    </source>
</reference>
<accession>A0A919Y7T6</accession>
<protein>
    <submittedName>
        <fullName evidence="2">Type I-C CRISPR-associated protein Cas8c/Csd1</fullName>
    </submittedName>
</protein>
<proteinExistence type="predicted"/>
<dbReference type="Pfam" id="PF09709">
    <property type="entry name" value="Cas_Csd1"/>
    <property type="match status" value="1"/>
</dbReference>
<dbReference type="RefSeq" id="WP_301629357.1">
    <property type="nucleotide sequence ID" value="NZ_BORS01000013.1"/>
</dbReference>
<feature type="compositionally biased region" description="Acidic residues" evidence="1">
    <location>
        <begin position="634"/>
        <end position="648"/>
    </location>
</feature>
<dbReference type="CDD" id="cd09757">
    <property type="entry name" value="Cas8c_I-C"/>
    <property type="match status" value="1"/>
</dbReference>
<keyword evidence="3" id="KW-1185">Reference proteome</keyword>
<sequence>MSWLLNLYETYESNLDRVGEIGLRYNREYTLLPVSHTTQNAHIEVRVTEEGEFHSAKVIDKSEASTLIPCTEKSASRAGAVIAPYPLHDKLSYVAGDYVAYGGQIKGEEPFATYIQDLQNWAESPYTHPKVMSIYRYLRKRTLIRDLVEVSRILAVDDQQQLIDKWDNKYSDRYPEKPGIFSVIAGDQTSAFVRFTVYSPDDRLEEVWKDAAVHASFISYYQEKLGDEDFCYVTGQRLPSTDKHANKIRNSGDKAKLISANDKTGFTYRGRFTDSRDAASISYEVSQKAHNALKWLIQRQGKTIDDRVFLVWGNTSLYIPDPGEDTFALDPEAMPEVVRRSNTYETLAAEVAKALDGYRSKMVQAEVSSAQTGVNILILDSATTGRMAVLYYRNMDKELYLDRLKHWHTTCVWLHRYRKNEQGEFTVFYGAPATRDIAFAAYGPRAGDKVVKGLMERMLPCIVDGSRVPLDIIRSLVNRASNPIALERWEWEKTLSITCALLDKHLYDRREGIGMSLDEQNDDRNYLFGRMLAVADVLERRALGKEDRATNAIRYMNAFSQHPERTWRVIQTALQPYQARLGRKATNLTKIIDEIAYKFDPKDFNNQSLSGKYLLGFYSQRHVLYQSKQQDAAIDTDESQEDENESNE</sequence>
<evidence type="ECO:0000256" key="1">
    <source>
        <dbReference type="SAM" id="MobiDB-lite"/>
    </source>
</evidence>
<dbReference type="EMBL" id="BORS01000013">
    <property type="protein sequence ID" value="GIO43925.1"/>
    <property type="molecule type" value="Genomic_DNA"/>
</dbReference>
<dbReference type="AlphaFoldDB" id="A0A919Y7T6"/>